<dbReference type="OrthoDB" id="5584028at2759"/>
<accession>A0A9W8A762</accession>
<dbReference type="PANTHER" id="PTHR37852:SF1">
    <property type="entry name" value="HIG1 DOMAIN-CONTAINING PROTEIN"/>
    <property type="match status" value="1"/>
</dbReference>
<keyword evidence="2" id="KW-0812">Transmembrane</keyword>
<comment type="caution">
    <text evidence="3">The sequence shown here is derived from an EMBL/GenBank/DDBJ whole genome shotgun (WGS) entry which is preliminary data.</text>
</comment>
<evidence type="ECO:0000256" key="1">
    <source>
        <dbReference type="SAM" id="MobiDB-lite"/>
    </source>
</evidence>
<evidence type="ECO:0000313" key="4">
    <source>
        <dbReference type="Proteomes" id="UP001150569"/>
    </source>
</evidence>
<feature type="compositionally biased region" description="Polar residues" evidence="1">
    <location>
        <begin position="26"/>
        <end position="37"/>
    </location>
</feature>
<dbReference type="Proteomes" id="UP001150569">
    <property type="component" value="Unassembled WGS sequence"/>
</dbReference>
<evidence type="ECO:0000313" key="3">
    <source>
        <dbReference type="EMBL" id="KAJ1918858.1"/>
    </source>
</evidence>
<dbReference type="AlphaFoldDB" id="A0A9W8A762"/>
<name>A0A9W8A762_9FUNG</name>
<protein>
    <submittedName>
        <fullName evidence="3">Uncharacterized protein</fullName>
    </submittedName>
</protein>
<feature type="transmembrane region" description="Helical" evidence="2">
    <location>
        <begin position="126"/>
        <end position="147"/>
    </location>
</feature>
<evidence type="ECO:0000256" key="2">
    <source>
        <dbReference type="SAM" id="Phobius"/>
    </source>
</evidence>
<sequence>MSSSGSKPEAPLLVRPYPTSFEDPANSITSTDPSTTGKWYHTNEHSQNPLLLRAGLTPPQKIGTVVGTSGIWGFALGAYEGGRKASMQYLAEHMHKLPTTHEGWYFYHKHKNYRVMLASIYRGTSYATKFMVICGAFSVMETAADVWKGDTDFMSTTVAALTTAGLFAAFNRLPRQSFRHALKIGLFGGLGIGVAQDMIHYMRDQPPYYVNWWRAYQKPAADSSPASS</sequence>
<feature type="region of interest" description="Disordered" evidence="1">
    <location>
        <begin position="1"/>
        <end position="38"/>
    </location>
</feature>
<dbReference type="PANTHER" id="PTHR37852">
    <property type="entry name" value="YALI0B21208P"/>
    <property type="match status" value="1"/>
</dbReference>
<proteinExistence type="predicted"/>
<gene>
    <name evidence="3" type="ORF">IWQ60_007393</name>
</gene>
<keyword evidence="2" id="KW-0472">Membrane</keyword>
<dbReference type="Pfam" id="PF02466">
    <property type="entry name" value="Tim17"/>
    <property type="match status" value="1"/>
</dbReference>
<dbReference type="EMBL" id="JANBPT010000491">
    <property type="protein sequence ID" value="KAJ1918858.1"/>
    <property type="molecule type" value="Genomic_DNA"/>
</dbReference>
<feature type="transmembrane region" description="Helical" evidence="2">
    <location>
        <begin position="153"/>
        <end position="170"/>
    </location>
</feature>
<keyword evidence="2" id="KW-1133">Transmembrane helix</keyword>
<reference evidence="3" key="1">
    <citation type="submission" date="2022-07" db="EMBL/GenBank/DDBJ databases">
        <title>Phylogenomic reconstructions and comparative analyses of Kickxellomycotina fungi.</title>
        <authorList>
            <person name="Reynolds N.K."/>
            <person name="Stajich J.E."/>
            <person name="Barry K."/>
            <person name="Grigoriev I.V."/>
            <person name="Crous P."/>
            <person name="Smith M.E."/>
        </authorList>
    </citation>
    <scope>NUCLEOTIDE SEQUENCE</scope>
    <source>
        <strain evidence="3">RSA 861</strain>
    </source>
</reference>
<keyword evidence="4" id="KW-1185">Reference proteome</keyword>
<organism evidence="3 4">
    <name type="scientific">Tieghemiomyces parasiticus</name>
    <dbReference type="NCBI Taxonomy" id="78921"/>
    <lineage>
        <taxon>Eukaryota</taxon>
        <taxon>Fungi</taxon>
        <taxon>Fungi incertae sedis</taxon>
        <taxon>Zoopagomycota</taxon>
        <taxon>Kickxellomycotina</taxon>
        <taxon>Dimargaritomycetes</taxon>
        <taxon>Dimargaritales</taxon>
        <taxon>Dimargaritaceae</taxon>
        <taxon>Tieghemiomyces</taxon>
    </lineage>
</organism>